<dbReference type="RefSeq" id="WP_261522750.1">
    <property type="nucleotide sequence ID" value="NZ_JAODNW010000040.1"/>
</dbReference>
<comment type="caution">
    <text evidence="5">The sequence shown here is derived from an EMBL/GenBank/DDBJ whole genome shotgun (WGS) entry which is preliminary data.</text>
</comment>
<dbReference type="InterPro" id="IPR016166">
    <property type="entry name" value="FAD-bd_PCMH"/>
</dbReference>
<dbReference type="Gene3D" id="3.30.43.10">
    <property type="entry name" value="Uridine Diphospho-n-acetylenolpyruvylglucosamine Reductase, domain 2"/>
    <property type="match status" value="1"/>
</dbReference>
<protein>
    <submittedName>
        <fullName evidence="5">FAD binding domain-containing protein</fullName>
    </submittedName>
</protein>
<keyword evidence="1" id="KW-0285">Flavoprotein</keyword>
<keyword evidence="3" id="KW-0560">Oxidoreductase</keyword>
<dbReference type="InterPro" id="IPR016167">
    <property type="entry name" value="FAD-bd_PCMH_sub1"/>
</dbReference>
<keyword evidence="6" id="KW-1185">Reference proteome</keyword>
<evidence type="ECO:0000259" key="4">
    <source>
        <dbReference type="PROSITE" id="PS51387"/>
    </source>
</evidence>
<dbReference type="PROSITE" id="PS51387">
    <property type="entry name" value="FAD_PCMH"/>
    <property type="match status" value="1"/>
</dbReference>
<dbReference type="EMBL" id="JBHLXD010000055">
    <property type="protein sequence ID" value="MFC0210470.1"/>
    <property type="molecule type" value="Genomic_DNA"/>
</dbReference>
<dbReference type="SUPFAM" id="SSF56176">
    <property type="entry name" value="FAD-binding/transporter-associated domain-like"/>
    <property type="match status" value="1"/>
</dbReference>
<evidence type="ECO:0000313" key="5">
    <source>
        <dbReference type="EMBL" id="MFC0210470.1"/>
    </source>
</evidence>
<keyword evidence="2" id="KW-0274">FAD</keyword>
<evidence type="ECO:0000256" key="3">
    <source>
        <dbReference type="ARBA" id="ARBA00023002"/>
    </source>
</evidence>
<dbReference type="InterPro" id="IPR036318">
    <property type="entry name" value="FAD-bd_PCMH-like_sf"/>
</dbReference>
<dbReference type="SUPFAM" id="SSF55447">
    <property type="entry name" value="CO dehydrogenase flavoprotein C-terminal domain-like"/>
    <property type="match status" value="1"/>
</dbReference>
<dbReference type="PANTHER" id="PTHR42659">
    <property type="entry name" value="XANTHINE DEHYDROGENASE SUBUNIT C-RELATED"/>
    <property type="match status" value="1"/>
</dbReference>
<feature type="domain" description="FAD-binding PCMH-type" evidence="4">
    <location>
        <begin position="1"/>
        <end position="176"/>
    </location>
</feature>
<reference evidence="5 6" key="1">
    <citation type="submission" date="2024-09" db="EMBL/GenBank/DDBJ databases">
        <authorList>
            <person name="Sun Q."/>
            <person name="Mori K."/>
        </authorList>
    </citation>
    <scope>NUCLEOTIDE SEQUENCE [LARGE SCALE GENOMIC DNA]</scope>
    <source>
        <strain evidence="5 6">CCM 8543</strain>
    </source>
</reference>
<accession>A0ABV6DCY4</accession>
<dbReference type="PANTHER" id="PTHR42659:SF2">
    <property type="entry name" value="XANTHINE DEHYDROGENASE SUBUNIT C-RELATED"/>
    <property type="match status" value="1"/>
</dbReference>
<dbReference type="InterPro" id="IPR016169">
    <property type="entry name" value="FAD-bd_PCMH_sub2"/>
</dbReference>
<evidence type="ECO:0000313" key="6">
    <source>
        <dbReference type="Proteomes" id="UP001589755"/>
    </source>
</evidence>
<dbReference type="Proteomes" id="UP001589755">
    <property type="component" value="Unassembled WGS sequence"/>
</dbReference>
<proteinExistence type="predicted"/>
<dbReference type="InterPro" id="IPR051312">
    <property type="entry name" value="Diverse_Substr_Oxidored"/>
</dbReference>
<name>A0ABV6DCY4_9HYPH</name>
<organism evidence="5 6">
    <name type="scientific">Chelativorans intermedius</name>
    <dbReference type="NCBI Taxonomy" id="515947"/>
    <lineage>
        <taxon>Bacteria</taxon>
        <taxon>Pseudomonadati</taxon>
        <taxon>Pseudomonadota</taxon>
        <taxon>Alphaproteobacteria</taxon>
        <taxon>Hyphomicrobiales</taxon>
        <taxon>Phyllobacteriaceae</taxon>
        <taxon>Chelativorans</taxon>
    </lineage>
</organism>
<dbReference type="Pfam" id="PF03450">
    <property type="entry name" value="CO_deh_flav_C"/>
    <property type="match status" value="1"/>
</dbReference>
<dbReference type="InterPro" id="IPR002346">
    <property type="entry name" value="Mopterin_DH_FAD-bd"/>
</dbReference>
<dbReference type="Gene3D" id="3.30.390.50">
    <property type="entry name" value="CO dehydrogenase flavoprotein, C-terminal domain"/>
    <property type="match status" value="1"/>
</dbReference>
<dbReference type="InterPro" id="IPR036683">
    <property type="entry name" value="CO_DH_flav_C_dom_sf"/>
</dbReference>
<gene>
    <name evidence="5" type="ORF">ACFFJ2_18940</name>
</gene>
<dbReference type="SMART" id="SM01092">
    <property type="entry name" value="CO_deh_flav_C"/>
    <property type="match status" value="1"/>
</dbReference>
<evidence type="ECO:0000256" key="2">
    <source>
        <dbReference type="ARBA" id="ARBA00022827"/>
    </source>
</evidence>
<evidence type="ECO:0000256" key="1">
    <source>
        <dbReference type="ARBA" id="ARBA00022630"/>
    </source>
</evidence>
<sequence>MRPSEFEYHKADSLEQALALLQEFGDEGRPIAGGQSLVPMMNLRLARPAHLVDINGLGLDTIEKKDGVIRIGALVRHERYLAEPLIIDNFPAFIDGVRAIGHPTIRRNGTIGGSLAHADPTAELPLLCMLHDGEIIAASAGGERRLPATRFFEGAYMTVLEAGEMIVAVELPVPPASSSGAFVEMAERRGDFAIAACGVTLEHARGRVTRAAVACSGAGQTAMRAPQLEEALEGLELAHPDAAAAIAAFTETLNPPDDHSASADYRRALVGQLTEQALATACSRAMEAS</sequence>
<dbReference type="Gene3D" id="3.30.465.10">
    <property type="match status" value="1"/>
</dbReference>
<dbReference type="Pfam" id="PF00941">
    <property type="entry name" value="FAD_binding_5"/>
    <property type="match status" value="1"/>
</dbReference>
<dbReference type="InterPro" id="IPR005107">
    <property type="entry name" value="CO_DH_flav_C"/>
</dbReference>